<dbReference type="EMBL" id="JADGJH010002969">
    <property type="protein sequence ID" value="KAJ3093835.1"/>
    <property type="molecule type" value="Genomic_DNA"/>
</dbReference>
<dbReference type="InterPro" id="IPR020846">
    <property type="entry name" value="MFS_dom"/>
</dbReference>
<dbReference type="InterPro" id="IPR003663">
    <property type="entry name" value="Sugar/inositol_transpt"/>
</dbReference>
<evidence type="ECO:0000313" key="11">
    <source>
        <dbReference type="Proteomes" id="UP001211907"/>
    </source>
</evidence>
<gene>
    <name evidence="10" type="ORF">HK100_006391</name>
</gene>
<evidence type="ECO:0000256" key="5">
    <source>
        <dbReference type="ARBA" id="ARBA00022989"/>
    </source>
</evidence>
<keyword evidence="11" id="KW-1185">Reference proteome</keyword>
<keyword evidence="5 8" id="KW-1133">Transmembrane helix</keyword>
<dbReference type="NCBIfam" id="TIGR00879">
    <property type="entry name" value="SP"/>
    <property type="match status" value="1"/>
</dbReference>
<dbReference type="PROSITE" id="PS50850">
    <property type="entry name" value="MFS"/>
    <property type="match status" value="1"/>
</dbReference>
<feature type="transmembrane region" description="Helical" evidence="8">
    <location>
        <begin position="54"/>
        <end position="80"/>
    </location>
</feature>
<dbReference type="InterPro" id="IPR005829">
    <property type="entry name" value="Sugar_transporter_CS"/>
</dbReference>
<proteinExistence type="inferred from homology"/>
<comment type="subcellular location">
    <subcellularLocation>
        <location evidence="1">Membrane</location>
        <topology evidence="1">Multi-pass membrane protein</topology>
    </subcellularLocation>
</comment>
<feature type="transmembrane region" description="Helical" evidence="8">
    <location>
        <begin position="439"/>
        <end position="458"/>
    </location>
</feature>
<sequence>MSTPSSFKTALPGILICCVAAFGGFLFGFDTGTISGNMAMQSWINQFGTAGSDGVITVASSINSLVGSIMAVGEFVGALLGSPVADSIGRRYGTISACLVLAVGVAIQAGAPVLGVFILGRIVGGVGIGLVSAMVPMYQSECAPKWIRGTVVTGYQWFITIGILIANIVNNATKDRADDSAFRIPIGIQIVWASVMALGMFCLPESPRYYVKKNNLEEARKSLARLNAADANSAELDSELADIVTQYEAEVALGEASYTDCFKKNDRKVYLRTMTGILIQAFQQLTGVNLFFTYGTVFFQNAGFTDPFTISMVTSGVNCAATLPSFYLIERFGRRNLLIYGAAAMFIFQFIAAVVSVAVGADNLTAQTILVVFVCLYIASFAMTWGPVAWVVLNEIHPLNIRAKSVSMGTASNWFWNFIIAFVNPYIFGAEYGNIGSKILFIYGTTCFFCTIYAYFYIYETKGLSLEQIDHLYANYTALESAKADFSKTDVEASKK</sequence>
<evidence type="ECO:0000256" key="1">
    <source>
        <dbReference type="ARBA" id="ARBA00004141"/>
    </source>
</evidence>
<dbReference type="PROSITE" id="PS00216">
    <property type="entry name" value="SUGAR_TRANSPORT_1"/>
    <property type="match status" value="2"/>
</dbReference>
<reference evidence="10" key="1">
    <citation type="submission" date="2020-05" db="EMBL/GenBank/DDBJ databases">
        <title>Phylogenomic resolution of chytrid fungi.</title>
        <authorList>
            <person name="Stajich J.E."/>
            <person name="Amses K."/>
            <person name="Simmons R."/>
            <person name="Seto K."/>
            <person name="Myers J."/>
            <person name="Bonds A."/>
            <person name="Quandt C.A."/>
            <person name="Barry K."/>
            <person name="Liu P."/>
            <person name="Grigoriev I."/>
            <person name="Longcore J.E."/>
            <person name="James T.Y."/>
        </authorList>
    </citation>
    <scope>NUCLEOTIDE SEQUENCE</scope>
    <source>
        <strain evidence="10">JEL0513</strain>
    </source>
</reference>
<keyword evidence="3 7" id="KW-0813">Transport</keyword>
<feature type="transmembrane region" description="Helical" evidence="8">
    <location>
        <begin position="117"/>
        <end position="138"/>
    </location>
</feature>
<feature type="transmembrane region" description="Helical" evidence="8">
    <location>
        <begin position="337"/>
        <end position="361"/>
    </location>
</feature>
<feature type="transmembrane region" description="Helical" evidence="8">
    <location>
        <begin position="92"/>
        <end position="111"/>
    </location>
</feature>
<keyword evidence="6 8" id="KW-0472">Membrane</keyword>
<dbReference type="PANTHER" id="PTHR48022">
    <property type="entry name" value="PLASTIDIC GLUCOSE TRANSPORTER 4"/>
    <property type="match status" value="1"/>
</dbReference>
<dbReference type="PANTHER" id="PTHR48022:SF17">
    <property type="entry name" value="HEXOSE TRANSPORTER"/>
    <property type="match status" value="1"/>
</dbReference>
<keyword evidence="4 8" id="KW-0812">Transmembrane</keyword>
<feature type="transmembrane region" description="Helical" evidence="8">
    <location>
        <begin position="181"/>
        <end position="203"/>
    </location>
</feature>
<dbReference type="InterPro" id="IPR036259">
    <property type="entry name" value="MFS_trans_sf"/>
</dbReference>
<feature type="transmembrane region" description="Helical" evidence="8">
    <location>
        <begin position="12"/>
        <end position="34"/>
    </location>
</feature>
<dbReference type="InterPro" id="IPR005828">
    <property type="entry name" value="MFS_sugar_transport-like"/>
</dbReference>
<feature type="domain" description="Major facilitator superfamily (MFS) profile" evidence="9">
    <location>
        <begin position="16"/>
        <end position="462"/>
    </location>
</feature>
<evidence type="ECO:0000256" key="4">
    <source>
        <dbReference type="ARBA" id="ARBA00022692"/>
    </source>
</evidence>
<protein>
    <recommendedName>
        <fullName evidence="9">Major facilitator superfamily (MFS) profile domain-containing protein</fullName>
    </recommendedName>
</protein>
<organism evidence="10 11">
    <name type="scientific">Physocladia obscura</name>
    <dbReference type="NCBI Taxonomy" id="109957"/>
    <lineage>
        <taxon>Eukaryota</taxon>
        <taxon>Fungi</taxon>
        <taxon>Fungi incertae sedis</taxon>
        <taxon>Chytridiomycota</taxon>
        <taxon>Chytridiomycota incertae sedis</taxon>
        <taxon>Chytridiomycetes</taxon>
        <taxon>Chytridiales</taxon>
        <taxon>Chytriomycetaceae</taxon>
        <taxon>Physocladia</taxon>
    </lineage>
</organism>
<comment type="similarity">
    <text evidence="2 7">Belongs to the major facilitator superfamily. Sugar transporter (TC 2.A.1.1) family.</text>
</comment>
<feature type="transmembrane region" description="Helical" evidence="8">
    <location>
        <begin position="150"/>
        <end position="169"/>
    </location>
</feature>
<evidence type="ECO:0000256" key="3">
    <source>
        <dbReference type="ARBA" id="ARBA00022448"/>
    </source>
</evidence>
<evidence type="ECO:0000256" key="2">
    <source>
        <dbReference type="ARBA" id="ARBA00010992"/>
    </source>
</evidence>
<dbReference type="PROSITE" id="PS00217">
    <property type="entry name" value="SUGAR_TRANSPORT_2"/>
    <property type="match status" value="1"/>
</dbReference>
<name>A0AAD5X8T7_9FUNG</name>
<evidence type="ECO:0000313" key="10">
    <source>
        <dbReference type="EMBL" id="KAJ3093835.1"/>
    </source>
</evidence>
<dbReference type="Pfam" id="PF00083">
    <property type="entry name" value="Sugar_tr"/>
    <property type="match status" value="1"/>
</dbReference>
<evidence type="ECO:0000256" key="7">
    <source>
        <dbReference type="RuleBase" id="RU003346"/>
    </source>
</evidence>
<dbReference type="GO" id="GO:0005351">
    <property type="term" value="F:carbohydrate:proton symporter activity"/>
    <property type="evidence" value="ECO:0007669"/>
    <property type="project" value="TreeGrafter"/>
</dbReference>
<dbReference type="AlphaFoldDB" id="A0AAD5X8T7"/>
<dbReference type="GO" id="GO:0016020">
    <property type="term" value="C:membrane"/>
    <property type="evidence" value="ECO:0007669"/>
    <property type="project" value="UniProtKB-SubCell"/>
</dbReference>
<accession>A0AAD5X8T7</accession>
<dbReference type="Gene3D" id="1.20.1250.20">
    <property type="entry name" value="MFS general substrate transporter like domains"/>
    <property type="match status" value="1"/>
</dbReference>
<comment type="caution">
    <text evidence="10">The sequence shown here is derived from an EMBL/GenBank/DDBJ whole genome shotgun (WGS) entry which is preliminary data.</text>
</comment>
<evidence type="ECO:0000259" key="9">
    <source>
        <dbReference type="PROSITE" id="PS50850"/>
    </source>
</evidence>
<feature type="transmembrane region" description="Helical" evidence="8">
    <location>
        <begin position="414"/>
        <end position="433"/>
    </location>
</feature>
<dbReference type="FunFam" id="1.20.1250.20:FF:000078">
    <property type="entry name" value="MFS maltose transporter, putative"/>
    <property type="match status" value="1"/>
</dbReference>
<dbReference type="PRINTS" id="PR00171">
    <property type="entry name" value="SUGRTRNSPORT"/>
</dbReference>
<dbReference type="SUPFAM" id="SSF103473">
    <property type="entry name" value="MFS general substrate transporter"/>
    <property type="match status" value="1"/>
</dbReference>
<dbReference type="InterPro" id="IPR050360">
    <property type="entry name" value="MFS_Sugar_Transporters"/>
</dbReference>
<evidence type="ECO:0000256" key="8">
    <source>
        <dbReference type="SAM" id="Phobius"/>
    </source>
</evidence>
<dbReference type="Proteomes" id="UP001211907">
    <property type="component" value="Unassembled WGS sequence"/>
</dbReference>
<evidence type="ECO:0000256" key="6">
    <source>
        <dbReference type="ARBA" id="ARBA00023136"/>
    </source>
</evidence>
<feature type="transmembrane region" description="Helical" evidence="8">
    <location>
        <begin position="367"/>
        <end position="393"/>
    </location>
</feature>